<dbReference type="AlphaFoldDB" id="A0A2U3NJ84"/>
<name>A0A2U3NJ84_9MYCO</name>
<keyword evidence="2" id="KW-1185">Reference proteome</keyword>
<dbReference type="Proteomes" id="UP000241595">
    <property type="component" value="Unassembled WGS sequence"/>
</dbReference>
<dbReference type="EMBL" id="FTRV01000016">
    <property type="protein sequence ID" value="SPM31582.1"/>
    <property type="molecule type" value="Genomic_DNA"/>
</dbReference>
<accession>A0A2U3NJ84</accession>
<reference evidence="1 2" key="1">
    <citation type="submission" date="2017-01" db="EMBL/GenBank/DDBJ databases">
        <authorList>
            <consortium name="Urmite Genomes"/>
        </authorList>
    </citation>
    <scope>NUCLEOTIDE SEQUENCE [LARGE SCALE GENOMIC DNA]</scope>
    <source>
        <strain evidence="1 2">AB308</strain>
    </source>
</reference>
<proteinExistence type="predicted"/>
<protein>
    <submittedName>
        <fullName evidence="1">Mycobacterium terramassiliense ORFan</fullName>
    </submittedName>
</protein>
<evidence type="ECO:0000313" key="2">
    <source>
        <dbReference type="Proteomes" id="UP000241595"/>
    </source>
</evidence>
<sequence length="77" mass="8221">MESRCYGSALTVDSQHGCARCPFCGDQVETICGVIVEHCPEAWTCPCGAELAGAKAMLSHMDATCREWSASGTYLCN</sequence>
<gene>
    <name evidence="1" type="ORF">MTAB308_5101</name>
</gene>
<evidence type="ECO:0000313" key="1">
    <source>
        <dbReference type="EMBL" id="SPM31582.1"/>
    </source>
</evidence>
<organism evidence="1 2">
    <name type="scientific">Mycobacterium terramassiliense</name>
    <dbReference type="NCBI Taxonomy" id="1841859"/>
    <lineage>
        <taxon>Bacteria</taxon>
        <taxon>Bacillati</taxon>
        <taxon>Actinomycetota</taxon>
        <taxon>Actinomycetes</taxon>
        <taxon>Mycobacteriales</taxon>
        <taxon>Mycobacteriaceae</taxon>
        <taxon>Mycobacterium</taxon>
    </lineage>
</organism>